<evidence type="ECO:0000256" key="2">
    <source>
        <dbReference type="SAM" id="Phobius"/>
    </source>
</evidence>
<gene>
    <name evidence="3" type="ORF">EYE42_09520</name>
</gene>
<feature type="transmembrane region" description="Helical" evidence="2">
    <location>
        <begin position="15"/>
        <end position="36"/>
    </location>
</feature>
<comment type="caution">
    <text evidence="3">The sequence shown here is derived from an EMBL/GenBank/DDBJ whole genome shotgun (WGS) entry which is preliminary data.</text>
</comment>
<sequence>MSLIARIATLAQRDAMTAAGVALSLAWIFLVALFWLLSPGDGQPQGGLSRLATVIATILPLVLIWLAIRTARAIAVLRAEADDLRDRLAQLREAAEVRGAPPRAPDRAPPDASGSPDPDIPPRGPAPVPVRPLPRAPADSRPQPRTNGGAPVHVDTETLIRALDFPDGPEDAQAIAALRQALQDPDHARVLRAAQDVVTLLAGQDLYMDDLSPDPAPPALWRRFAQGLRGSTVAALGGIRDQAALDTVGAMLEADEIFRDTAHHFLRHFDSLLTRQIPQMDDAQIAVLAQTRSARAFMLLGRIAGLFG</sequence>
<proteinExistence type="predicted"/>
<reference evidence="3 4" key="1">
    <citation type="submission" date="2019-02" db="EMBL/GenBank/DDBJ databases">
        <title>Paracoccus subflavus sp. nov., isolated from marine sediment of the Pacific Ocean.</title>
        <authorList>
            <person name="Zhang G."/>
        </authorList>
    </citation>
    <scope>NUCLEOTIDE SEQUENCE [LARGE SCALE GENOMIC DNA]</scope>
    <source>
        <strain evidence="3 4">GY0581</strain>
    </source>
</reference>
<evidence type="ECO:0000313" key="3">
    <source>
        <dbReference type="EMBL" id="TBN39890.1"/>
    </source>
</evidence>
<keyword evidence="2" id="KW-0812">Transmembrane</keyword>
<dbReference type="AlphaFoldDB" id="A0A4V2JC77"/>
<dbReference type="OrthoDB" id="7833467at2"/>
<keyword evidence="2" id="KW-0472">Membrane</keyword>
<protein>
    <submittedName>
        <fullName evidence="3">Uncharacterized protein</fullName>
    </submittedName>
</protein>
<evidence type="ECO:0000256" key="1">
    <source>
        <dbReference type="SAM" id="MobiDB-lite"/>
    </source>
</evidence>
<accession>A0A4V2JC77</accession>
<name>A0A4V2JC77_9RHOB</name>
<evidence type="ECO:0000313" key="4">
    <source>
        <dbReference type="Proteomes" id="UP000293520"/>
    </source>
</evidence>
<feature type="compositionally biased region" description="Pro residues" evidence="1">
    <location>
        <begin position="118"/>
        <end position="135"/>
    </location>
</feature>
<dbReference type="RefSeq" id="WP_130991092.1">
    <property type="nucleotide sequence ID" value="NZ_SISK01000006.1"/>
</dbReference>
<feature type="transmembrane region" description="Helical" evidence="2">
    <location>
        <begin position="48"/>
        <end position="68"/>
    </location>
</feature>
<keyword evidence="2" id="KW-1133">Transmembrane helix</keyword>
<feature type="region of interest" description="Disordered" evidence="1">
    <location>
        <begin position="95"/>
        <end position="153"/>
    </location>
</feature>
<dbReference type="EMBL" id="SISK01000006">
    <property type="protein sequence ID" value="TBN39890.1"/>
    <property type="molecule type" value="Genomic_DNA"/>
</dbReference>
<organism evidence="3 4">
    <name type="scientific">Paracoccus subflavus</name>
    <dbReference type="NCBI Taxonomy" id="2528244"/>
    <lineage>
        <taxon>Bacteria</taxon>
        <taxon>Pseudomonadati</taxon>
        <taxon>Pseudomonadota</taxon>
        <taxon>Alphaproteobacteria</taxon>
        <taxon>Rhodobacterales</taxon>
        <taxon>Paracoccaceae</taxon>
        <taxon>Paracoccus</taxon>
    </lineage>
</organism>
<dbReference type="Proteomes" id="UP000293520">
    <property type="component" value="Unassembled WGS sequence"/>
</dbReference>
<keyword evidence="4" id="KW-1185">Reference proteome</keyword>